<evidence type="ECO:0000313" key="1">
    <source>
        <dbReference type="EMBL" id="OIT31538.1"/>
    </source>
</evidence>
<sequence length="103" mass="11640">MLLGLSENVAGCMSNPPKVVYFWRIRYRCSSILESLHNLALDKLESPCACRGSLKELRCEFKPPAKIFQRVQSRLFPVLDFPARLEKLDGFGSVPTYFGASNL</sequence>
<evidence type="ECO:0000313" key="2">
    <source>
        <dbReference type="Proteomes" id="UP000187609"/>
    </source>
</evidence>
<dbReference type="AlphaFoldDB" id="A0A314KQD5"/>
<accession>A0A314KQD5</accession>
<dbReference type="EMBL" id="MJEQ01001249">
    <property type="protein sequence ID" value="OIT31538.1"/>
    <property type="molecule type" value="Genomic_DNA"/>
</dbReference>
<keyword evidence="2" id="KW-1185">Reference proteome</keyword>
<dbReference type="Proteomes" id="UP000187609">
    <property type="component" value="Unassembled WGS sequence"/>
</dbReference>
<organism evidence="1 2">
    <name type="scientific">Nicotiana attenuata</name>
    <name type="common">Coyote tobacco</name>
    <dbReference type="NCBI Taxonomy" id="49451"/>
    <lineage>
        <taxon>Eukaryota</taxon>
        <taxon>Viridiplantae</taxon>
        <taxon>Streptophyta</taxon>
        <taxon>Embryophyta</taxon>
        <taxon>Tracheophyta</taxon>
        <taxon>Spermatophyta</taxon>
        <taxon>Magnoliopsida</taxon>
        <taxon>eudicotyledons</taxon>
        <taxon>Gunneridae</taxon>
        <taxon>Pentapetalae</taxon>
        <taxon>asterids</taxon>
        <taxon>lamiids</taxon>
        <taxon>Solanales</taxon>
        <taxon>Solanaceae</taxon>
        <taxon>Nicotianoideae</taxon>
        <taxon>Nicotianeae</taxon>
        <taxon>Nicotiana</taxon>
    </lineage>
</organism>
<protein>
    <submittedName>
        <fullName evidence="1">Uncharacterized protein</fullName>
    </submittedName>
</protein>
<reference evidence="1" key="1">
    <citation type="submission" date="2016-11" db="EMBL/GenBank/DDBJ databases">
        <title>The genome of Nicotiana attenuata.</title>
        <authorList>
            <person name="Xu S."/>
            <person name="Brockmoeller T."/>
            <person name="Gaquerel E."/>
            <person name="Navarro A."/>
            <person name="Kuhl H."/>
            <person name="Gase K."/>
            <person name="Ling Z."/>
            <person name="Zhou W."/>
            <person name="Kreitzer C."/>
            <person name="Stanke M."/>
            <person name="Tang H."/>
            <person name="Lyons E."/>
            <person name="Pandey P."/>
            <person name="Pandey S.P."/>
            <person name="Timmermann B."/>
            <person name="Baldwin I.T."/>
        </authorList>
    </citation>
    <scope>NUCLEOTIDE SEQUENCE [LARGE SCALE GENOMIC DNA]</scope>
    <source>
        <strain evidence="1">UT</strain>
    </source>
</reference>
<proteinExistence type="predicted"/>
<name>A0A314KQD5_NICAT</name>
<dbReference type="Gramene" id="OIT31538">
    <property type="protein sequence ID" value="OIT31538"/>
    <property type="gene ID" value="A4A49_33182"/>
</dbReference>
<gene>
    <name evidence="1" type="ORF">A4A49_33182</name>
</gene>
<comment type="caution">
    <text evidence="1">The sequence shown here is derived from an EMBL/GenBank/DDBJ whole genome shotgun (WGS) entry which is preliminary data.</text>
</comment>